<gene>
    <name evidence="1" type="ORF">AMORRO_LOCUS5294</name>
</gene>
<evidence type="ECO:0000313" key="2">
    <source>
        <dbReference type="Proteomes" id="UP000789342"/>
    </source>
</evidence>
<dbReference type="EMBL" id="CAJVPV010003155">
    <property type="protein sequence ID" value="CAG8544693.1"/>
    <property type="molecule type" value="Genomic_DNA"/>
</dbReference>
<sequence>MISNQFESKTDDATSLNIVIGNGVWHVLSPYMYLKSSHTCPKFFSSFPRIPHEAIDLKKKLWVKGTGSEILKKFTLV</sequence>
<protein>
    <submittedName>
        <fullName evidence="1">14060_t:CDS:1</fullName>
    </submittedName>
</protein>
<dbReference type="AlphaFoldDB" id="A0A9N9AYH2"/>
<accession>A0A9N9AYH2</accession>
<dbReference type="Proteomes" id="UP000789342">
    <property type="component" value="Unassembled WGS sequence"/>
</dbReference>
<evidence type="ECO:0000313" key="1">
    <source>
        <dbReference type="EMBL" id="CAG8544693.1"/>
    </source>
</evidence>
<reference evidence="1" key="1">
    <citation type="submission" date="2021-06" db="EMBL/GenBank/DDBJ databases">
        <authorList>
            <person name="Kallberg Y."/>
            <person name="Tangrot J."/>
            <person name="Rosling A."/>
        </authorList>
    </citation>
    <scope>NUCLEOTIDE SEQUENCE</scope>
    <source>
        <strain evidence="1">CL551</strain>
    </source>
</reference>
<keyword evidence="2" id="KW-1185">Reference proteome</keyword>
<proteinExistence type="predicted"/>
<organism evidence="1 2">
    <name type="scientific">Acaulospora morrowiae</name>
    <dbReference type="NCBI Taxonomy" id="94023"/>
    <lineage>
        <taxon>Eukaryota</taxon>
        <taxon>Fungi</taxon>
        <taxon>Fungi incertae sedis</taxon>
        <taxon>Mucoromycota</taxon>
        <taxon>Glomeromycotina</taxon>
        <taxon>Glomeromycetes</taxon>
        <taxon>Diversisporales</taxon>
        <taxon>Acaulosporaceae</taxon>
        <taxon>Acaulospora</taxon>
    </lineage>
</organism>
<comment type="caution">
    <text evidence="1">The sequence shown here is derived from an EMBL/GenBank/DDBJ whole genome shotgun (WGS) entry which is preliminary data.</text>
</comment>
<name>A0A9N9AYH2_9GLOM</name>